<evidence type="ECO:0000256" key="1">
    <source>
        <dbReference type="SAM" id="Phobius"/>
    </source>
</evidence>
<name>A0A4D9EBL5_9SAUR</name>
<dbReference type="AlphaFoldDB" id="A0A4D9EBL5"/>
<proteinExistence type="predicted"/>
<keyword evidence="1" id="KW-0812">Transmembrane</keyword>
<feature type="transmembrane region" description="Helical" evidence="1">
    <location>
        <begin position="66"/>
        <end position="88"/>
    </location>
</feature>
<keyword evidence="1" id="KW-0472">Membrane</keyword>
<dbReference type="Proteomes" id="UP000297703">
    <property type="component" value="Unassembled WGS sequence"/>
</dbReference>
<reference evidence="2 3" key="2">
    <citation type="submission" date="2019-04" db="EMBL/GenBank/DDBJ databases">
        <title>The genome sequence of big-headed turtle.</title>
        <authorList>
            <person name="Gong S."/>
        </authorList>
    </citation>
    <scope>NUCLEOTIDE SEQUENCE [LARGE SCALE GENOMIC DNA]</scope>
    <source>
        <strain evidence="2">DO16091913</strain>
        <tissue evidence="2">Muscle</tissue>
    </source>
</reference>
<accession>A0A4D9EBL5</accession>
<reference evidence="2 3" key="1">
    <citation type="submission" date="2019-04" db="EMBL/GenBank/DDBJ databases">
        <title>Draft genome of the big-headed turtle Platysternon megacephalum.</title>
        <authorList>
            <person name="Gong S."/>
        </authorList>
    </citation>
    <scope>NUCLEOTIDE SEQUENCE [LARGE SCALE GENOMIC DNA]</scope>
    <source>
        <strain evidence="2">DO16091913</strain>
        <tissue evidence="2">Muscle</tissue>
    </source>
</reference>
<evidence type="ECO:0000313" key="3">
    <source>
        <dbReference type="Proteomes" id="UP000297703"/>
    </source>
</evidence>
<keyword evidence="3" id="KW-1185">Reference proteome</keyword>
<comment type="caution">
    <text evidence="2">The sequence shown here is derived from an EMBL/GenBank/DDBJ whole genome shotgun (WGS) entry which is preliminary data.</text>
</comment>
<protein>
    <submittedName>
        <fullName evidence="2">Nuclear transcription factor Y subunit beta</fullName>
    </submittedName>
</protein>
<keyword evidence="1" id="KW-1133">Transmembrane helix</keyword>
<gene>
    <name evidence="2" type="ORF">DR999_PMT11607</name>
</gene>
<evidence type="ECO:0000313" key="2">
    <source>
        <dbReference type="EMBL" id="TFK05765.1"/>
    </source>
</evidence>
<organism evidence="2 3">
    <name type="scientific">Platysternon megacephalum</name>
    <name type="common">big-headed turtle</name>
    <dbReference type="NCBI Taxonomy" id="55544"/>
    <lineage>
        <taxon>Eukaryota</taxon>
        <taxon>Metazoa</taxon>
        <taxon>Chordata</taxon>
        <taxon>Craniata</taxon>
        <taxon>Vertebrata</taxon>
        <taxon>Euteleostomi</taxon>
        <taxon>Archelosauria</taxon>
        <taxon>Testudinata</taxon>
        <taxon>Testudines</taxon>
        <taxon>Cryptodira</taxon>
        <taxon>Durocryptodira</taxon>
        <taxon>Testudinoidea</taxon>
        <taxon>Platysternidae</taxon>
        <taxon>Platysternon</taxon>
    </lineage>
</organism>
<sequence>MLKFLLLSNTAEIYMFISLYRLFYTGANPNSFYTQFWQLTIEEIKRGKKSFHAVYKAVTFYIGTNISINTIPSGLQVFWFFCFSLSLMRAKKGTKLLHVRITKVPI</sequence>
<dbReference type="EMBL" id="QXTE01000108">
    <property type="protein sequence ID" value="TFK05765.1"/>
    <property type="molecule type" value="Genomic_DNA"/>
</dbReference>